<keyword evidence="2" id="KW-1185">Reference proteome</keyword>
<gene>
    <name evidence="1" type="ORF">GCM10008014_24640</name>
</gene>
<dbReference type="RefSeq" id="WP_188592596.1">
    <property type="nucleotide sequence ID" value="NZ_BMFU01000003.1"/>
</dbReference>
<comment type="caution">
    <text evidence="1">The sequence shown here is derived from an EMBL/GenBank/DDBJ whole genome shotgun (WGS) entry which is preliminary data.</text>
</comment>
<evidence type="ECO:0008006" key="3">
    <source>
        <dbReference type="Google" id="ProtNLM"/>
    </source>
</evidence>
<evidence type="ECO:0000313" key="1">
    <source>
        <dbReference type="EMBL" id="GGH55209.1"/>
    </source>
</evidence>
<dbReference type="InterPro" id="IPR036388">
    <property type="entry name" value="WH-like_DNA-bd_sf"/>
</dbReference>
<protein>
    <recommendedName>
        <fullName evidence="3">DNA-binding protein</fullName>
    </recommendedName>
</protein>
<proteinExistence type="predicted"/>
<evidence type="ECO:0000313" key="2">
    <source>
        <dbReference type="Proteomes" id="UP000652153"/>
    </source>
</evidence>
<sequence length="227" mass="25357">MALSKRRLQFLDQLVDMYQQSRLPVHYEALAKVLGVSKWTAYDMLKAIEKAGFVTRSYETNPNVTGRSQVVFTPTEKAAALLGKEAKLDQDGEPEKTQVSLQFIRDMLSGFKDASAQELISKLLIEIPEKGSNFEICGYISGILIIYTRQLDRRMNALIRKLVQETDGHQPRLLIFIGTVAGTVIQMMSKDVGQDLMVLVGSYANRIQALSQAEQTVLADFILEALA</sequence>
<dbReference type="InterPro" id="IPR036390">
    <property type="entry name" value="WH_DNA-bd_sf"/>
</dbReference>
<accession>A0ABQ1ZA52</accession>
<reference evidence="2" key="1">
    <citation type="journal article" date="2019" name="Int. J. Syst. Evol. Microbiol.">
        <title>The Global Catalogue of Microorganisms (GCM) 10K type strain sequencing project: providing services to taxonomists for standard genome sequencing and annotation.</title>
        <authorList>
            <consortium name="The Broad Institute Genomics Platform"/>
            <consortium name="The Broad Institute Genome Sequencing Center for Infectious Disease"/>
            <person name="Wu L."/>
            <person name="Ma J."/>
        </authorList>
    </citation>
    <scope>NUCLEOTIDE SEQUENCE [LARGE SCALE GENOMIC DNA]</scope>
    <source>
        <strain evidence="2">CGMCC 1.12770</strain>
    </source>
</reference>
<name>A0ABQ1ZA52_9BACL</name>
<organism evidence="1 2">
    <name type="scientific">Paenibacillus silvae</name>
    <dbReference type="NCBI Taxonomy" id="1325358"/>
    <lineage>
        <taxon>Bacteria</taxon>
        <taxon>Bacillati</taxon>
        <taxon>Bacillota</taxon>
        <taxon>Bacilli</taxon>
        <taxon>Bacillales</taxon>
        <taxon>Paenibacillaceae</taxon>
        <taxon>Paenibacillus</taxon>
    </lineage>
</organism>
<dbReference type="Gene3D" id="1.10.10.10">
    <property type="entry name" value="Winged helix-like DNA-binding domain superfamily/Winged helix DNA-binding domain"/>
    <property type="match status" value="1"/>
</dbReference>
<dbReference type="EMBL" id="BMFU01000003">
    <property type="protein sequence ID" value="GGH55209.1"/>
    <property type="molecule type" value="Genomic_DNA"/>
</dbReference>
<dbReference type="SUPFAM" id="SSF46785">
    <property type="entry name" value="Winged helix' DNA-binding domain"/>
    <property type="match status" value="2"/>
</dbReference>
<dbReference type="Proteomes" id="UP000652153">
    <property type="component" value="Unassembled WGS sequence"/>
</dbReference>